<dbReference type="Gene3D" id="1.10.3210.10">
    <property type="entry name" value="Hypothetical protein af1432"/>
    <property type="match status" value="1"/>
</dbReference>
<dbReference type="STRING" id="1121393.SAMN02745216_00987"/>
<dbReference type="InterPro" id="IPR003607">
    <property type="entry name" value="HD/PDEase_dom"/>
</dbReference>
<dbReference type="CDD" id="cd00156">
    <property type="entry name" value="REC"/>
    <property type="match status" value="1"/>
</dbReference>
<keyword evidence="2" id="KW-0175">Coiled coil</keyword>
<dbReference type="SMART" id="SM00471">
    <property type="entry name" value="HDc"/>
    <property type="match status" value="1"/>
</dbReference>
<dbReference type="InterPro" id="IPR011006">
    <property type="entry name" value="CheY-like_superfamily"/>
</dbReference>
<keyword evidence="6" id="KW-1185">Reference proteome</keyword>
<evidence type="ECO:0000259" key="4">
    <source>
        <dbReference type="PROSITE" id="PS51832"/>
    </source>
</evidence>
<evidence type="ECO:0000313" key="5">
    <source>
        <dbReference type="EMBL" id="SHJ08254.1"/>
    </source>
</evidence>
<protein>
    <submittedName>
        <fullName evidence="5">HDIG domain-containing protein</fullName>
    </submittedName>
</protein>
<dbReference type="Pfam" id="PF00072">
    <property type="entry name" value="Response_reg"/>
    <property type="match status" value="1"/>
</dbReference>
<dbReference type="PROSITE" id="PS50110">
    <property type="entry name" value="RESPONSE_REGULATORY"/>
    <property type="match status" value="1"/>
</dbReference>
<dbReference type="InterPro" id="IPR006675">
    <property type="entry name" value="HDIG_dom"/>
</dbReference>
<dbReference type="SUPFAM" id="SSF55781">
    <property type="entry name" value="GAF domain-like"/>
    <property type="match status" value="1"/>
</dbReference>
<keyword evidence="1" id="KW-0597">Phosphoprotein</keyword>
<dbReference type="SMART" id="SM00448">
    <property type="entry name" value="REC"/>
    <property type="match status" value="1"/>
</dbReference>
<feature type="modified residue" description="4-aspartylphosphate" evidence="1">
    <location>
        <position position="51"/>
    </location>
</feature>
<organism evidence="5 6">
    <name type="scientific">Desulfatibacillum alkenivorans DSM 16219</name>
    <dbReference type="NCBI Taxonomy" id="1121393"/>
    <lineage>
        <taxon>Bacteria</taxon>
        <taxon>Pseudomonadati</taxon>
        <taxon>Thermodesulfobacteriota</taxon>
        <taxon>Desulfobacteria</taxon>
        <taxon>Desulfobacterales</taxon>
        <taxon>Desulfatibacillaceae</taxon>
        <taxon>Desulfatibacillum</taxon>
    </lineage>
</organism>
<feature type="domain" description="Response regulatory" evidence="3">
    <location>
        <begin position="2"/>
        <end position="116"/>
    </location>
</feature>
<evidence type="ECO:0000259" key="3">
    <source>
        <dbReference type="PROSITE" id="PS50110"/>
    </source>
</evidence>
<dbReference type="Proteomes" id="UP000183994">
    <property type="component" value="Unassembled WGS sequence"/>
</dbReference>
<sequence length="530" mass="59073">MNILFVDDEQPILDMVREYFSSKDHEVFLAHNGKEALEIIKSRKIECCFTDLNMPGMTGMELAHEIQKHDNTIPVIVMTGYPSLDAAISTLKSGVVDFLIKPIQLRQMEIVMQTVMKRSAMVQENVMLKKEIKGKAELERIHRELKEKAQDLKMLNEIIETLESAGSVKEIFEKTISLALLISEFDAAYLFLTIGADQKPACALKRGNPNNMTGPGRVAKLQDAQEELISWLEKTSFDSLPAALSGVKANAHEMGLVRSIAAAPISLSNRPFGVLVAVSFSHDNTLPAEVISRLVFAAEKAGMSVENLGLYENIYENLFSTLFAFVETLEARDAYTRMHSLRVTAIAELLAKELGLPEEARAVLQVAGNLHDIGKIGISDSILLKPGKLDKDEFEEIKRHPDIGANIIGYMGLWDLEKEIVRNHHEKFDGSGYPNGLAGEDIPFLARILAVADVFDAVTTNRAYRRRLPEDVCLNIIREGSGNHFDPKVVDAFFSLYNKGVIQNRVEELQPKSTDQIPLFPAEKTKERSP</sequence>
<dbReference type="GO" id="GO:0000160">
    <property type="term" value="P:phosphorelay signal transduction system"/>
    <property type="evidence" value="ECO:0007669"/>
    <property type="project" value="InterPro"/>
</dbReference>
<proteinExistence type="predicted"/>
<dbReference type="EMBL" id="FQZU01000004">
    <property type="protein sequence ID" value="SHJ08254.1"/>
    <property type="molecule type" value="Genomic_DNA"/>
</dbReference>
<accession>A0A1M6GEA9</accession>
<name>A0A1M6GEA9_9BACT</name>
<dbReference type="AlphaFoldDB" id="A0A1M6GEA9"/>
<dbReference type="InterPro" id="IPR029016">
    <property type="entry name" value="GAF-like_dom_sf"/>
</dbReference>
<feature type="coiled-coil region" evidence="2">
    <location>
        <begin position="128"/>
        <end position="165"/>
    </location>
</feature>
<dbReference type="RefSeq" id="WP_073473569.1">
    <property type="nucleotide sequence ID" value="NZ_FQZU01000004.1"/>
</dbReference>
<reference evidence="6" key="1">
    <citation type="submission" date="2016-11" db="EMBL/GenBank/DDBJ databases">
        <authorList>
            <person name="Varghese N."/>
            <person name="Submissions S."/>
        </authorList>
    </citation>
    <scope>NUCLEOTIDE SEQUENCE [LARGE SCALE GENOMIC DNA]</scope>
    <source>
        <strain evidence="6">DSM 16219</strain>
    </source>
</reference>
<dbReference type="SUPFAM" id="SSF109604">
    <property type="entry name" value="HD-domain/PDEase-like"/>
    <property type="match status" value="1"/>
</dbReference>
<dbReference type="InterPro" id="IPR037522">
    <property type="entry name" value="HD_GYP_dom"/>
</dbReference>
<gene>
    <name evidence="5" type="ORF">SAMN02745216_00987</name>
</gene>
<dbReference type="SUPFAM" id="SSF52172">
    <property type="entry name" value="CheY-like"/>
    <property type="match status" value="1"/>
</dbReference>
<dbReference type="OrthoDB" id="9764337at2"/>
<evidence type="ECO:0000256" key="1">
    <source>
        <dbReference type="PROSITE-ProRule" id="PRU00169"/>
    </source>
</evidence>
<evidence type="ECO:0000256" key="2">
    <source>
        <dbReference type="SAM" id="Coils"/>
    </source>
</evidence>
<dbReference type="Gene3D" id="3.30.450.40">
    <property type="match status" value="1"/>
</dbReference>
<dbReference type="PROSITE" id="PS51832">
    <property type="entry name" value="HD_GYP"/>
    <property type="match status" value="1"/>
</dbReference>
<evidence type="ECO:0000313" key="6">
    <source>
        <dbReference type="Proteomes" id="UP000183994"/>
    </source>
</evidence>
<dbReference type="CDD" id="cd00077">
    <property type="entry name" value="HDc"/>
    <property type="match status" value="1"/>
</dbReference>
<dbReference type="Gene3D" id="3.40.50.2300">
    <property type="match status" value="1"/>
</dbReference>
<dbReference type="PANTHER" id="PTHR45228">
    <property type="entry name" value="CYCLIC DI-GMP PHOSPHODIESTERASE TM_0186-RELATED"/>
    <property type="match status" value="1"/>
</dbReference>
<feature type="domain" description="HD-GYP" evidence="4">
    <location>
        <begin position="314"/>
        <end position="509"/>
    </location>
</feature>
<dbReference type="NCBIfam" id="TIGR00277">
    <property type="entry name" value="HDIG"/>
    <property type="match status" value="1"/>
</dbReference>
<dbReference type="PANTHER" id="PTHR45228:SF4">
    <property type="entry name" value="LIPOPROTEIN"/>
    <property type="match status" value="1"/>
</dbReference>
<dbReference type="InterPro" id="IPR052020">
    <property type="entry name" value="Cyclic_di-GMP/3'3'-cGAMP_PDE"/>
</dbReference>
<dbReference type="InterPro" id="IPR001789">
    <property type="entry name" value="Sig_transdc_resp-reg_receiver"/>
</dbReference>
<dbReference type="Pfam" id="PF13487">
    <property type="entry name" value="HD_5"/>
    <property type="match status" value="1"/>
</dbReference>